<dbReference type="SMART" id="SM00966">
    <property type="entry name" value="SpoVT_AbrB"/>
    <property type="match status" value="1"/>
</dbReference>
<organism evidence="3 4">
    <name type="scientific">Candidatus Acutalibacter ornithocaccae</name>
    <dbReference type="NCBI Taxonomy" id="2838416"/>
    <lineage>
        <taxon>Bacteria</taxon>
        <taxon>Bacillati</taxon>
        <taxon>Bacillota</taxon>
        <taxon>Clostridia</taxon>
        <taxon>Eubacteriales</taxon>
        <taxon>Acutalibacteraceae</taxon>
        <taxon>Acutalibacter</taxon>
    </lineage>
</organism>
<evidence type="ECO:0000313" key="3">
    <source>
        <dbReference type="EMBL" id="HJB37840.1"/>
    </source>
</evidence>
<evidence type="ECO:0000313" key="4">
    <source>
        <dbReference type="Proteomes" id="UP000824214"/>
    </source>
</evidence>
<reference evidence="3" key="2">
    <citation type="submission" date="2021-04" db="EMBL/GenBank/DDBJ databases">
        <authorList>
            <person name="Gilroy R."/>
        </authorList>
    </citation>
    <scope>NUCLEOTIDE SEQUENCE</scope>
    <source>
        <strain evidence="3">ChiBcolR8-3208</strain>
    </source>
</reference>
<sequence>MNLAKISANDQITVPVEIRRQLGLKSGDKILFLQKQNGEIVVSNASAASIRKAQAAFAGAADALGVSGEDDIQALVDEVRYGKGR</sequence>
<dbReference type="InterPro" id="IPR037914">
    <property type="entry name" value="SpoVT-AbrB_sf"/>
</dbReference>
<comment type="caution">
    <text evidence="3">The sequence shown here is derived from an EMBL/GenBank/DDBJ whole genome shotgun (WGS) entry which is preliminary data.</text>
</comment>
<dbReference type="NCBIfam" id="TIGR01439">
    <property type="entry name" value="lp_hng_hel_AbrB"/>
    <property type="match status" value="1"/>
</dbReference>
<name>A0A9D2LYX3_9FIRM</name>
<feature type="domain" description="SpoVT-AbrB" evidence="2">
    <location>
        <begin position="1"/>
        <end position="47"/>
    </location>
</feature>
<dbReference type="AlphaFoldDB" id="A0A9D2LYX3"/>
<dbReference type="EMBL" id="DWXZ01000150">
    <property type="protein sequence ID" value="HJB37840.1"/>
    <property type="molecule type" value="Genomic_DNA"/>
</dbReference>
<evidence type="ECO:0000256" key="1">
    <source>
        <dbReference type="PROSITE-ProRule" id="PRU01076"/>
    </source>
</evidence>
<proteinExistence type="predicted"/>
<keyword evidence="1 3" id="KW-0238">DNA-binding</keyword>
<reference evidence="3" key="1">
    <citation type="journal article" date="2021" name="PeerJ">
        <title>Extensive microbial diversity within the chicken gut microbiome revealed by metagenomics and culture.</title>
        <authorList>
            <person name="Gilroy R."/>
            <person name="Ravi A."/>
            <person name="Getino M."/>
            <person name="Pursley I."/>
            <person name="Horton D.L."/>
            <person name="Alikhan N.F."/>
            <person name="Baker D."/>
            <person name="Gharbi K."/>
            <person name="Hall N."/>
            <person name="Watson M."/>
            <person name="Adriaenssens E.M."/>
            <person name="Foster-Nyarko E."/>
            <person name="Jarju S."/>
            <person name="Secka A."/>
            <person name="Antonio M."/>
            <person name="Oren A."/>
            <person name="Chaudhuri R.R."/>
            <person name="La Ragione R."/>
            <person name="Hildebrand F."/>
            <person name="Pallen M.J."/>
        </authorList>
    </citation>
    <scope>NUCLEOTIDE SEQUENCE</scope>
    <source>
        <strain evidence="3">ChiBcolR8-3208</strain>
    </source>
</reference>
<gene>
    <name evidence="3" type="ORF">H9942_07215</name>
</gene>
<dbReference type="InterPro" id="IPR007159">
    <property type="entry name" value="SpoVT-AbrB_dom"/>
</dbReference>
<dbReference type="SUPFAM" id="SSF89447">
    <property type="entry name" value="AbrB/MazE/MraZ-like"/>
    <property type="match status" value="1"/>
</dbReference>
<evidence type="ECO:0000259" key="2">
    <source>
        <dbReference type="PROSITE" id="PS51740"/>
    </source>
</evidence>
<dbReference type="Gene3D" id="2.10.260.10">
    <property type="match status" value="1"/>
</dbReference>
<dbReference type="Proteomes" id="UP000824214">
    <property type="component" value="Unassembled WGS sequence"/>
</dbReference>
<dbReference type="Pfam" id="PF04014">
    <property type="entry name" value="MazE_antitoxin"/>
    <property type="match status" value="1"/>
</dbReference>
<dbReference type="PROSITE" id="PS51740">
    <property type="entry name" value="SPOVT_ABRB"/>
    <property type="match status" value="1"/>
</dbReference>
<protein>
    <submittedName>
        <fullName evidence="3">AbrB/MazE/SpoVT family DNA-binding domain-containing protein</fullName>
    </submittedName>
</protein>
<accession>A0A9D2LYX3</accession>
<dbReference type="GO" id="GO:0003677">
    <property type="term" value="F:DNA binding"/>
    <property type="evidence" value="ECO:0007669"/>
    <property type="project" value="UniProtKB-UniRule"/>
</dbReference>